<reference evidence="4" key="4">
    <citation type="journal article" date="2008" name="Nucleic Acids Res.">
        <title>The rice annotation project database (RAP-DB): 2008 update.</title>
        <authorList>
            <consortium name="The rice annotation project (RAP)"/>
        </authorList>
    </citation>
    <scope>GENOME REANNOTATION</scope>
    <source>
        <strain evidence="4">cv. Nipponbare</strain>
    </source>
</reference>
<dbReference type="AlphaFoldDB" id="Q7EZK9"/>
<evidence type="ECO:0000256" key="1">
    <source>
        <dbReference type="SAM" id="MobiDB-lite"/>
    </source>
</evidence>
<name>Q7EZK9_ORYSJ</name>
<organism evidence="3 4">
    <name type="scientific">Oryza sativa subsp. japonica</name>
    <name type="common">Rice</name>
    <dbReference type="NCBI Taxonomy" id="39947"/>
    <lineage>
        <taxon>Eukaryota</taxon>
        <taxon>Viridiplantae</taxon>
        <taxon>Streptophyta</taxon>
        <taxon>Embryophyta</taxon>
        <taxon>Tracheophyta</taxon>
        <taxon>Spermatophyta</taxon>
        <taxon>Magnoliopsida</taxon>
        <taxon>Liliopsida</taxon>
        <taxon>Poales</taxon>
        <taxon>Poaceae</taxon>
        <taxon>BOP clade</taxon>
        <taxon>Oryzoideae</taxon>
        <taxon>Oryzeae</taxon>
        <taxon>Oryzinae</taxon>
        <taxon>Oryza</taxon>
        <taxon>Oryza sativa</taxon>
    </lineage>
</organism>
<sequence>MLAIRLFLSNSSDIAFAGSRQLQKTSSHHLTEMLQEEMLQNHKDIRHTEDGGRVGLVCTKQIYEKRLRQNAILDKNDPGSSPFLQCRRSLSAATGATLPATMGALPSSSSPPFHPARCARRRP</sequence>
<reference evidence="4" key="3">
    <citation type="journal article" date="2005" name="Nature">
        <title>The map-based sequence of the rice genome.</title>
        <authorList>
            <consortium name="International rice genome sequencing project (IRGSP)"/>
            <person name="Matsumoto T."/>
            <person name="Wu J."/>
            <person name="Kanamori H."/>
            <person name="Katayose Y."/>
            <person name="Fujisawa M."/>
            <person name="Namiki N."/>
            <person name="Mizuno H."/>
            <person name="Yamamoto K."/>
            <person name="Antonio B.A."/>
            <person name="Baba T."/>
            <person name="Sakata K."/>
            <person name="Nagamura Y."/>
            <person name="Aoki H."/>
            <person name="Arikawa K."/>
            <person name="Arita K."/>
            <person name="Bito T."/>
            <person name="Chiden Y."/>
            <person name="Fujitsuka N."/>
            <person name="Fukunaka R."/>
            <person name="Hamada M."/>
            <person name="Harada C."/>
            <person name="Hayashi A."/>
            <person name="Hijishita S."/>
            <person name="Honda M."/>
            <person name="Hosokawa S."/>
            <person name="Ichikawa Y."/>
            <person name="Idonuma A."/>
            <person name="Iijima M."/>
            <person name="Ikeda M."/>
            <person name="Ikeno M."/>
            <person name="Ito K."/>
            <person name="Ito S."/>
            <person name="Ito T."/>
            <person name="Ito Y."/>
            <person name="Ito Y."/>
            <person name="Iwabuchi A."/>
            <person name="Kamiya K."/>
            <person name="Karasawa W."/>
            <person name="Kurita K."/>
            <person name="Katagiri S."/>
            <person name="Kikuta A."/>
            <person name="Kobayashi H."/>
            <person name="Kobayashi N."/>
            <person name="Machita K."/>
            <person name="Maehara T."/>
            <person name="Masukawa M."/>
            <person name="Mizubayashi T."/>
            <person name="Mukai Y."/>
            <person name="Nagasaki H."/>
            <person name="Nagata Y."/>
            <person name="Naito S."/>
            <person name="Nakashima M."/>
            <person name="Nakama Y."/>
            <person name="Nakamichi Y."/>
            <person name="Nakamura M."/>
            <person name="Meguro A."/>
            <person name="Negishi M."/>
            <person name="Ohta I."/>
            <person name="Ohta T."/>
            <person name="Okamoto M."/>
            <person name="Ono N."/>
            <person name="Saji S."/>
            <person name="Sakaguchi M."/>
            <person name="Sakai K."/>
            <person name="Shibata M."/>
            <person name="Shimokawa T."/>
            <person name="Song J."/>
            <person name="Takazaki Y."/>
            <person name="Terasawa K."/>
            <person name="Tsugane M."/>
            <person name="Tsuji K."/>
            <person name="Ueda S."/>
            <person name="Waki K."/>
            <person name="Yamagata H."/>
            <person name="Yamamoto M."/>
            <person name="Yamamoto S."/>
            <person name="Yamane H."/>
            <person name="Yoshiki S."/>
            <person name="Yoshihara R."/>
            <person name="Yukawa K."/>
            <person name="Zhong H."/>
            <person name="Yano M."/>
            <person name="Yuan Q."/>
            <person name="Ouyang S."/>
            <person name="Liu J."/>
            <person name="Jones K.M."/>
            <person name="Gansberger K."/>
            <person name="Moffat K."/>
            <person name="Hill J."/>
            <person name="Bera J."/>
            <person name="Fadrosh D."/>
            <person name="Jin S."/>
            <person name="Johri S."/>
            <person name="Kim M."/>
            <person name="Overton L."/>
            <person name="Reardon M."/>
            <person name="Tsitrin T."/>
            <person name="Vuong H."/>
            <person name="Weaver B."/>
            <person name="Ciecko A."/>
            <person name="Tallon L."/>
            <person name="Jackson J."/>
            <person name="Pai G."/>
            <person name="Aken S.V."/>
            <person name="Utterback T."/>
            <person name="Reidmuller S."/>
            <person name="Feldblyum T."/>
            <person name="Hsiao J."/>
            <person name="Zismann V."/>
            <person name="Iobst S."/>
            <person name="de Vazeille A.R."/>
            <person name="Buell C.R."/>
            <person name="Ying K."/>
            <person name="Li Y."/>
            <person name="Lu T."/>
            <person name="Huang Y."/>
            <person name="Zhao Q."/>
            <person name="Feng Q."/>
            <person name="Zhang L."/>
            <person name="Zhu J."/>
            <person name="Weng Q."/>
            <person name="Mu J."/>
            <person name="Lu Y."/>
            <person name="Fan D."/>
            <person name="Liu Y."/>
            <person name="Guan J."/>
            <person name="Zhang Y."/>
            <person name="Yu S."/>
            <person name="Liu X."/>
            <person name="Zhang Y."/>
            <person name="Hong G."/>
            <person name="Han B."/>
            <person name="Choisne N."/>
            <person name="Demange N."/>
            <person name="Orjeda G."/>
            <person name="Samain S."/>
            <person name="Cattolico L."/>
            <person name="Pelletier E."/>
            <person name="Couloux A."/>
            <person name="Segurens B."/>
            <person name="Wincker P."/>
            <person name="D'Hont A."/>
            <person name="Scarpelli C."/>
            <person name="Weissenbach J."/>
            <person name="Salanoubat M."/>
            <person name="Quetier F."/>
            <person name="Yu Y."/>
            <person name="Kim H.R."/>
            <person name="Rambo T."/>
            <person name="Currie J."/>
            <person name="Collura K."/>
            <person name="Luo M."/>
            <person name="Yang T."/>
            <person name="Ammiraju J.S.S."/>
            <person name="Engler F."/>
            <person name="Soderlund C."/>
            <person name="Wing R.A."/>
            <person name="Palmer L.E."/>
            <person name="de la Bastide M."/>
            <person name="Spiegel L."/>
            <person name="Nascimento L."/>
            <person name="Zutavern T."/>
            <person name="O'Shaughnessy A."/>
            <person name="Dike S."/>
            <person name="Dedhia N."/>
            <person name="Preston R."/>
            <person name="Balija V."/>
            <person name="McCombie W.R."/>
            <person name="Chow T."/>
            <person name="Chen H."/>
            <person name="Chung M."/>
            <person name="Chen C."/>
            <person name="Shaw J."/>
            <person name="Wu H."/>
            <person name="Hsiao K."/>
            <person name="Chao Y."/>
            <person name="Chu M."/>
            <person name="Cheng C."/>
            <person name="Hour A."/>
            <person name="Lee P."/>
            <person name="Lin S."/>
            <person name="Lin Y."/>
            <person name="Liou J."/>
            <person name="Liu S."/>
            <person name="Hsing Y."/>
            <person name="Raghuvanshi S."/>
            <person name="Mohanty A."/>
            <person name="Bharti A.K."/>
            <person name="Gaur A."/>
            <person name="Gupta V."/>
            <person name="Kumar D."/>
            <person name="Ravi V."/>
            <person name="Vij S."/>
            <person name="Kapur A."/>
            <person name="Khurana P."/>
            <person name="Khurana P."/>
            <person name="Khurana J.P."/>
            <person name="Tyagi A.K."/>
            <person name="Gaikwad K."/>
            <person name="Singh A."/>
            <person name="Dalal V."/>
            <person name="Srivastava S."/>
            <person name="Dixit A."/>
            <person name="Pal A.K."/>
            <person name="Ghazi I.A."/>
            <person name="Yadav M."/>
            <person name="Pandit A."/>
            <person name="Bhargava A."/>
            <person name="Sureshbabu K."/>
            <person name="Batra K."/>
            <person name="Sharma T.R."/>
            <person name="Mohapatra T."/>
            <person name="Singh N.K."/>
            <person name="Messing J."/>
            <person name="Nelson A.B."/>
            <person name="Fuks G."/>
            <person name="Kavchok S."/>
            <person name="Keizer G."/>
            <person name="Linton E."/>
            <person name="Llaca V."/>
            <person name="Song R."/>
            <person name="Tanyolac B."/>
            <person name="Young S."/>
            <person name="Ho-Il K."/>
            <person name="Hahn J.H."/>
            <person name="Sangsakoo G."/>
            <person name="Vanavichit A."/>
            <person name="de Mattos Luiz.A.T."/>
            <person name="Zimmer P.D."/>
            <person name="Malone G."/>
            <person name="Dellagostin O."/>
            <person name="de Oliveira A.C."/>
            <person name="Bevan M."/>
            <person name="Bancroft I."/>
            <person name="Minx P."/>
            <person name="Cordum H."/>
            <person name="Wilson R."/>
            <person name="Cheng Z."/>
            <person name="Jin W."/>
            <person name="Jiang J."/>
            <person name="Leong S.A."/>
            <person name="Iwama H."/>
            <person name="Gojobori T."/>
            <person name="Itoh T."/>
            <person name="Niimura Y."/>
            <person name="Fujii Y."/>
            <person name="Habara T."/>
            <person name="Sakai H."/>
            <person name="Sato Y."/>
            <person name="Wilson G."/>
            <person name="Kumar K."/>
            <person name="McCouch S."/>
            <person name="Juretic N."/>
            <person name="Hoen D."/>
            <person name="Wright S."/>
            <person name="Bruskiewich R."/>
            <person name="Bureau T."/>
            <person name="Miyao A."/>
            <person name="Hirochika H."/>
            <person name="Nishikawa T."/>
            <person name="Kadowaki K."/>
            <person name="Sugiura M."/>
            <person name="Burr B."/>
            <person name="Sasaki T."/>
        </authorList>
    </citation>
    <scope>NUCLEOTIDE SEQUENCE [LARGE SCALE GENOMIC DNA]</scope>
    <source>
        <strain evidence="4">cv. Nipponbare</strain>
    </source>
</reference>
<accession>Q7EZK9</accession>
<evidence type="ECO:0000313" key="2">
    <source>
        <dbReference type="EMBL" id="BAD10318.1"/>
    </source>
</evidence>
<gene>
    <name evidence="3" type="primary">P0705A05.117</name>
    <name evidence="2" type="ORF">OSJNBa0044E16.1</name>
</gene>
<reference evidence="3" key="1">
    <citation type="submission" date="2002-01" db="EMBL/GenBank/DDBJ databases">
        <title>Oryza sativa nipponbare(GA3) genomic DNA, chromosome 8, PAC clone:P0705A05.</title>
        <authorList>
            <person name="Sasaki T."/>
            <person name="Matsumoto T."/>
            <person name="Yamamoto K."/>
        </authorList>
    </citation>
    <scope>NUCLEOTIDE SEQUENCE</scope>
</reference>
<evidence type="ECO:0000313" key="4">
    <source>
        <dbReference type="Proteomes" id="UP000000763"/>
    </source>
</evidence>
<proteinExistence type="predicted"/>
<feature type="region of interest" description="Disordered" evidence="1">
    <location>
        <begin position="99"/>
        <end position="123"/>
    </location>
</feature>
<dbReference type="Proteomes" id="UP000000763">
    <property type="component" value="Chromosome 8"/>
</dbReference>
<dbReference type="EMBL" id="AP005411">
    <property type="protein sequence ID" value="BAD10318.1"/>
    <property type="molecule type" value="Genomic_DNA"/>
</dbReference>
<protein>
    <submittedName>
        <fullName evidence="3">Uncharacterized protein</fullName>
    </submittedName>
</protein>
<reference evidence="2" key="2">
    <citation type="submission" date="2002-06" db="EMBL/GenBank/DDBJ databases">
        <title>Oryza sativa nipponbare(GA3) genomic DNA, chromosome 8, BAC clone:OSJNBa0044E16.</title>
        <authorList>
            <person name="Sasaki T."/>
            <person name="Matsumoto T."/>
            <person name="Katayose Y."/>
        </authorList>
    </citation>
    <scope>NUCLEOTIDE SEQUENCE</scope>
</reference>
<dbReference type="EMBL" id="AP004623">
    <property type="protein sequence ID" value="BAD12943.1"/>
    <property type="molecule type" value="Genomic_DNA"/>
</dbReference>
<evidence type="ECO:0000313" key="3">
    <source>
        <dbReference type="EMBL" id="BAD12943.1"/>
    </source>
</evidence>